<comment type="caution">
    <text evidence="2">The sequence shown here is derived from an EMBL/GenBank/DDBJ whole genome shotgun (WGS) entry which is preliminary data.</text>
</comment>
<dbReference type="Proteomes" id="UP001529340">
    <property type="component" value="Unassembled WGS sequence"/>
</dbReference>
<reference evidence="2 3" key="2">
    <citation type="submission" date="2023-06" db="EMBL/GenBank/DDBJ databases">
        <title>Identification and characterization of horizontal gene transfer across gut microbiota members of farm animals based on homology search.</title>
        <authorList>
            <person name="Schwarzerova J."/>
            <person name="Nykrynova M."/>
            <person name="Jureckova K."/>
            <person name="Cejkova D."/>
            <person name="Rychlik I."/>
        </authorList>
    </citation>
    <scope>NUCLEOTIDE SEQUENCE [LARGE SCALE GENOMIC DNA]</scope>
    <source>
        <strain evidence="2 3">ET39</strain>
    </source>
</reference>
<accession>A0ABT7UEB7</accession>
<reference evidence="2 3" key="3">
    <citation type="submission" date="2023-06" db="EMBL/GenBank/DDBJ databases">
        <authorList>
            <person name="Zeman M."/>
            <person name="Kubasova T."/>
            <person name="Jahodarova E."/>
            <person name="Nykrynova M."/>
            <person name="Rychlik I."/>
        </authorList>
    </citation>
    <scope>NUCLEOTIDE SEQUENCE [LARGE SCALE GENOMIC DNA]</scope>
    <source>
        <strain evidence="2 3">ET39</strain>
    </source>
</reference>
<gene>
    <name evidence="2" type="ORF">QUV96_10035</name>
</gene>
<feature type="transmembrane region" description="Helical" evidence="1">
    <location>
        <begin position="53"/>
        <end position="72"/>
    </location>
</feature>
<evidence type="ECO:0000313" key="2">
    <source>
        <dbReference type="EMBL" id="MDM8157969.1"/>
    </source>
</evidence>
<keyword evidence="1" id="KW-0812">Transmembrane</keyword>
<evidence type="ECO:0000256" key="1">
    <source>
        <dbReference type="SAM" id="Phobius"/>
    </source>
</evidence>
<keyword evidence="1" id="KW-0472">Membrane</keyword>
<name>A0ABT7UEB7_9FIRM</name>
<evidence type="ECO:0008006" key="4">
    <source>
        <dbReference type="Google" id="ProtNLM"/>
    </source>
</evidence>
<keyword evidence="1" id="KW-1133">Transmembrane helix</keyword>
<feature type="transmembrane region" description="Helical" evidence="1">
    <location>
        <begin position="172"/>
        <end position="202"/>
    </location>
</feature>
<reference evidence="3" key="1">
    <citation type="submission" date="2023-06" db="EMBL/GenBank/DDBJ databases">
        <title>Identification and characterization of horizontal gene transfer across gut microbiota members of farm animals based on homology search.</title>
        <authorList>
            <person name="Zeman M."/>
            <person name="Kubasova T."/>
            <person name="Jahodarova E."/>
            <person name="Nykrynova M."/>
            <person name="Rychlik I."/>
        </authorList>
    </citation>
    <scope>NUCLEOTIDE SEQUENCE [LARGE SCALE GENOMIC DNA]</scope>
    <source>
        <strain evidence="3">ET39</strain>
    </source>
</reference>
<keyword evidence="3" id="KW-1185">Reference proteome</keyword>
<protein>
    <recommendedName>
        <fullName evidence="4">Tetratricopeptide repeat protein</fullName>
    </recommendedName>
</protein>
<feature type="transmembrane region" description="Helical" evidence="1">
    <location>
        <begin position="79"/>
        <end position="97"/>
    </location>
</feature>
<proteinExistence type="predicted"/>
<organism evidence="2 3">
    <name type="scientific">Amedibacillus dolichus</name>
    <dbReference type="NCBI Taxonomy" id="31971"/>
    <lineage>
        <taxon>Bacteria</taxon>
        <taxon>Bacillati</taxon>
        <taxon>Bacillota</taxon>
        <taxon>Erysipelotrichia</taxon>
        <taxon>Erysipelotrichales</taxon>
        <taxon>Erysipelotrichaceae</taxon>
        <taxon>Amedibacillus</taxon>
    </lineage>
</organism>
<sequence>MWKYECKRHLLYLLISAAAGAVLFGITIDDSFIKEITSLYDWMPIEAARQAYELRWAVGGLVGAALVNGLLLARYLISYFNISPMVVLLVILLASSVFQFLMIAGLLLLIPTVLVCLYGMLTVRSSAAKNFRSLPSGDGNEVERIYRLHHPFKEDVASLATKCRKESDRWTLIYFLGLIALMCLLLIIPSFALMMLIVMGYALLSVYVFRLRAQSVMPINSLLFDQCDPLACASAILCFSRRGKRLNLKMHLLFAQCMLCLDDPQLAMDALVLMRRNRSNSSMELNYQTLMAEANYQLGDQSALERNLEAVRSTRVNIGAAGNLMLQETIAAIQNKLYLMNEHFDQCEAYYKQVLPQLKLRLQLVNAHYYLGMIAFVRKDFFDAKDHFRFVAENANTTSYRPKAEKYLAMIERLEPKEEEEE</sequence>
<feature type="transmembrane region" description="Helical" evidence="1">
    <location>
        <begin position="103"/>
        <end position="123"/>
    </location>
</feature>
<feature type="transmembrane region" description="Helical" evidence="1">
    <location>
        <begin position="12"/>
        <end position="33"/>
    </location>
</feature>
<evidence type="ECO:0000313" key="3">
    <source>
        <dbReference type="Proteomes" id="UP001529340"/>
    </source>
</evidence>
<dbReference type="RefSeq" id="WP_289608407.1">
    <property type="nucleotide sequence ID" value="NZ_JAUDCG010000056.1"/>
</dbReference>
<dbReference type="EMBL" id="JAUDCG010000056">
    <property type="protein sequence ID" value="MDM8157969.1"/>
    <property type="molecule type" value="Genomic_DNA"/>
</dbReference>